<organism evidence="6 7">
    <name type="scientific">Canavalia gladiata</name>
    <name type="common">Sword bean</name>
    <name type="synonym">Dolichos gladiatus</name>
    <dbReference type="NCBI Taxonomy" id="3824"/>
    <lineage>
        <taxon>Eukaryota</taxon>
        <taxon>Viridiplantae</taxon>
        <taxon>Streptophyta</taxon>
        <taxon>Embryophyta</taxon>
        <taxon>Tracheophyta</taxon>
        <taxon>Spermatophyta</taxon>
        <taxon>Magnoliopsida</taxon>
        <taxon>eudicotyledons</taxon>
        <taxon>Gunneridae</taxon>
        <taxon>Pentapetalae</taxon>
        <taxon>rosids</taxon>
        <taxon>fabids</taxon>
        <taxon>Fabales</taxon>
        <taxon>Fabaceae</taxon>
        <taxon>Papilionoideae</taxon>
        <taxon>50 kb inversion clade</taxon>
        <taxon>NPAAA clade</taxon>
        <taxon>indigoferoid/millettioid clade</taxon>
        <taxon>Phaseoleae</taxon>
        <taxon>Canavalia</taxon>
    </lineage>
</organism>
<dbReference type="InterPro" id="IPR016159">
    <property type="entry name" value="Cullin_repeat-like_dom_sf"/>
</dbReference>
<dbReference type="GO" id="GO:0006887">
    <property type="term" value="P:exocytosis"/>
    <property type="evidence" value="ECO:0007669"/>
    <property type="project" value="UniProtKB-KW"/>
</dbReference>
<dbReference type="PANTHER" id="PTHR12542">
    <property type="entry name" value="EXOCYST COMPLEX PROTEIN EXO70"/>
    <property type="match status" value="1"/>
</dbReference>
<dbReference type="Pfam" id="PF20669">
    <property type="entry name" value="Exo70_N"/>
    <property type="match status" value="1"/>
</dbReference>
<protein>
    <recommendedName>
        <fullName evidence="3">Exocyst subunit Exo70 family protein</fullName>
    </recommendedName>
</protein>
<feature type="domain" description="Exocyst complex subunit Exo70 C-terminal" evidence="5">
    <location>
        <begin position="232"/>
        <end position="585"/>
    </location>
</feature>
<dbReference type="InterPro" id="IPR004140">
    <property type="entry name" value="Exo70"/>
</dbReference>
<dbReference type="FunFam" id="1.20.1280.170:FF:000003">
    <property type="entry name" value="Exocyst subunit Exo70 family protein"/>
    <property type="match status" value="1"/>
</dbReference>
<dbReference type="GO" id="GO:0015031">
    <property type="term" value="P:protein transport"/>
    <property type="evidence" value="ECO:0007669"/>
    <property type="project" value="UniProtKB-KW"/>
</dbReference>
<comment type="caution">
    <text evidence="6">The sequence shown here is derived from an EMBL/GenBank/DDBJ whole genome shotgun (WGS) entry which is preliminary data.</text>
</comment>
<comment type="function">
    <text evidence="3">Component of the exocyst complex.</text>
</comment>
<gene>
    <name evidence="6" type="ORF">VNO77_28978</name>
</gene>
<evidence type="ECO:0000313" key="6">
    <source>
        <dbReference type="EMBL" id="KAK7324982.1"/>
    </source>
</evidence>
<dbReference type="SUPFAM" id="SSF74788">
    <property type="entry name" value="Cullin repeat-like"/>
    <property type="match status" value="1"/>
</dbReference>
<evidence type="ECO:0000256" key="1">
    <source>
        <dbReference type="ARBA" id="ARBA00006756"/>
    </source>
</evidence>
<comment type="similarity">
    <text evidence="1 3">Belongs to the EXO70 family.</text>
</comment>
<proteinExistence type="inferred from homology"/>
<dbReference type="AlphaFoldDB" id="A0AAN9KYW6"/>
<sequence>MPKLGFKNILFFKPSSPMPPFSPPRNTFSDSLMEENIETARSLITKWDPISTSNQSQYPINTPLFTNTRQEAKQYLNAVMSLQSTMQHLVARDSSSEKLVQAQSLMQLAMKRLEMEFYRILAENTDNLDPESVSARSSTDPRSSVSDYDDDFSEDDLRFAGDSVSTVAMADLKAIAECMVSTGYSKECVKIYVLMRKSIVDEALYHLGVEKLSFSQVQKMDWELLELKIKYWLNAVKVAVGTIFQAERTLCDNVFGSPERKIAESCFAEICREGASSLFRFPENVAKCKKTPEKMFRTLDLYEAISDNWQQIESVFSYESTFSIRSQAIASQVRLGEAVRTMLIDFESAIQKESSKISVPGGGIHPLTRYVMNYIAFLADYGDTLADIVADWPLNPLPQSYYRSPDADKNNTSSEIAERFAWLILVLLCKLDGKAELYKDVALSYLFLANNMQYVVVKVRKSNLGFLLGEDWLTKHESKVKEYVSKYERVGWSRVLPLLPENPTAEMPAEQARTIFQSFYVAFHEACRTQSSWIVSDPKLRDEIKASIASKLIPRFREFYERYRVRSEPIVGGLSPDDLENYVSDILIGTGQCESGSCSVLSHPPSPPPRFKRP</sequence>
<evidence type="ECO:0000259" key="5">
    <source>
        <dbReference type="Pfam" id="PF03081"/>
    </source>
</evidence>
<evidence type="ECO:0000313" key="7">
    <source>
        <dbReference type="Proteomes" id="UP001367508"/>
    </source>
</evidence>
<evidence type="ECO:0000256" key="3">
    <source>
        <dbReference type="RuleBase" id="RU365026"/>
    </source>
</evidence>
<keyword evidence="7" id="KW-1185">Reference proteome</keyword>
<dbReference type="GO" id="GO:0000145">
    <property type="term" value="C:exocyst"/>
    <property type="evidence" value="ECO:0007669"/>
    <property type="project" value="InterPro"/>
</dbReference>
<evidence type="ECO:0000256" key="2">
    <source>
        <dbReference type="ARBA" id="ARBA00022448"/>
    </source>
</evidence>
<name>A0AAN9KYW6_CANGL</name>
<keyword evidence="3" id="KW-0653">Protein transport</keyword>
<evidence type="ECO:0000256" key="4">
    <source>
        <dbReference type="SAM" id="MobiDB-lite"/>
    </source>
</evidence>
<dbReference type="Proteomes" id="UP001367508">
    <property type="component" value="Unassembled WGS sequence"/>
</dbReference>
<accession>A0AAN9KYW6</accession>
<dbReference type="Gene3D" id="1.20.1280.170">
    <property type="entry name" value="Exocyst complex component Exo70"/>
    <property type="match status" value="1"/>
</dbReference>
<keyword evidence="3" id="KW-0268">Exocytosis</keyword>
<dbReference type="PANTHER" id="PTHR12542:SF169">
    <property type="entry name" value="EXOCYST SUBUNIT EXO70 FAMILY PROTEIN"/>
    <property type="match status" value="1"/>
</dbReference>
<dbReference type="EMBL" id="JAYMYQ010000006">
    <property type="protein sequence ID" value="KAK7324982.1"/>
    <property type="molecule type" value="Genomic_DNA"/>
</dbReference>
<reference evidence="6 7" key="1">
    <citation type="submission" date="2024-01" db="EMBL/GenBank/DDBJ databases">
        <title>The genomes of 5 underutilized Papilionoideae crops provide insights into root nodulation and disease resistanc.</title>
        <authorList>
            <person name="Jiang F."/>
        </authorList>
    </citation>
    <scope>NUCLEOTIDE SEQUENCE [LARGE SCALE GENOMIC DNA]</scope>
    <source>
        <strain evidence="6">LVBAO_FW01</strain>
        <tissue evidence="6">Leaves</tissue>
    </source>
</reference>
<dbReference type="InterPro" id="IPR046364">
    <property type="entry name" value="Exo70_C"/>
</dbReference>
<dbReference type="Pfam" id="PF03081">
    <property type="entry name" value="Exo70_C"/>
    <property type="match status" value="1"/>
</dbReference>
<dbReference type="GO" id="GO:0005546">
    <property type="term" value="F:phosphatidylinositol-4,5-bisphosphate binding"/>
    <property type="evidence" value="ECO:0007669"/>
    <property type="project" value="InterPro"/>
</dbReference>
<feature type="region of interest" description="Disordered" evidence="4">
    <location>
        <begin position="129"/>
        <end position="149"/>
    </location>
</feature>
<keyword evidence="2 3" id="KW-0813">Transport</keyword>